<evidence type="ECO:0000313" key="2">
    <source>
        <dbReference type="EMBL" id="AAM47302.1"/>
    </source>
</evidence>
<protein>
    <submittedName>
        <fullName evidence="2">Putative L-asparaginase amidohydrolase</fullName>
    </submittedName>
</protein>
<evidence type="ECO:0000256" key="1">
    <source>
        <dbReference type="ARBA" id="ARBA00011601"/>
    </source>
</evidence>
<accession>Q8LLP4</accession>
<sequence>MSTGGLMNKMTGRIGDSPLIGSGEGKAIIRSTLACDVAAVMEYRGAGLQEAIDYCVKERLDEGFIGLIVVSSTGEVAHGFNYTGMFSGCGCRRKEREGRERGEEEGLERERMTSRLRAGALRVLANLGPKRQFDSAARRPADADVSVLGQHFG</sequence>
<dbReference type="PANTHER" id="PTHR10188:SF13">
    <property type="entry name" value="ISOASPARTYL PEPTIDASE_L-ASPARAGINASE 2-RELATED"/>
    <property type="match status" value="1"/>
</dbReference>
<gene>
    <name evidence="2" type="primary">OSJNBa0031O09.04</name>
</gene>
<keyword evidence="2" id="KW-0378">Hydrolase</keyword>
<reference evidence="2" key="1">
    <citation type="submission" date="2002-06" db="EMBL/GenBank/DDBJ databases">
        <title>Sequencing of clone OSJNBa0031O09.</title>
        <authorList>
            <person name="Eastman A.P."/>
            <person name="Smith S.C."/>
            <person name="Bertin N."/>
            <person name="Liang C."/>
            <person name="Gingle A.R."/>
            <person name="Pratt L.H."/>
            <person name="Cordonnier-Pratt M.-M."/>
        </authorList>
    </citation>
    <scope>NUCLEOTIDE SEQUENCE</scope>
</reference>
<dbReference type="EMBL" id="AF377946">
    <property type="protein sequence ID" value="AAM47302.1"/>
    <property type="molecule type" value="Genomic_DNA"/>
</dbReference>
<dbReference type="MEROPS" id="T02.002"/>
<comment type="subunit">
    <text evidence="1">Heterotetramer of two alpha and two beta chains arranged as a dimer of alpha/beta heterodimers.</text>
</comment>
<dbReference type="InterPro" id="IPR000246">
    <property type="entry name" value="Peptidase_T2"/>
</dbReference>
<dbReference type="PANTHER" id="PTHR10188">
    <property type="entry name" value="L-ASPARAGINASE"/>
    <property type="match status" value="1"/>
</dbReference>
<proteinExistence type="predicted"/>
<organism evidence="2">
    <name type="scientific">Oryza sativa subsp. japonica</name>
    <name type="common">Rice</name>
    <dbReference type="NCBI Taxonomy" id="39947"/>
    <lineage>
        <taxon>Eukaryota</taxon>
        <taxon>Viridiplantae</taxon>
        <taxon>Streptophyta</taxon>
        <taxon>Embryophyta</taxon>
        <taxon>Tracheophyta</taxon>
        <taxon>Spermatophyta</taxon>
        <taxon>Magnoliopsida</taxon>
        <taxon>Liliopsida</taxon>
        <taxon>Poales</taxon>
        <taxon>Poaceae</taxon>
        <taxon>BOP clade</taxon>
        <taxon>Oryzoideae</taxon>
        <taxon>Oryzeae</taxon>
        <taxon>Oryzinae</taxon>
        <taxon>Oryza</taxon>
        <taxon>Oryza sativa</taxon>
    </lineage>
</organism>
<dbReference type="Pfam" id="PF01112">
    <property type="entry name" value="Asparaginase_2"/>
    <property type="match status" value="1"/>
</dbReference>
<dbReference type="AlphaFoldDB" id="Q8LLP4"/>
<name>Q8LLP4_ORYSJ</name>
<dbReference type="InterPro" id="IPR029055">
    <property type="entry name" value="Ntn_hydrolases_N"/>
</dbReference>
<dbReference type="Gene3D" id="3.60.20.30">
    <property type="entry name" value="(Glycosyl)asparaginase"/>
    <property type="match status" value="1"/>
</dbReference>
<reference evidence="2" key="2">
    <citation type="submission" date="2002-06" db="EMBL/GenBank/DDBJ databases">
        <title>Untitled.</title>
        <authorList>
            <person name="Eastman A.P."/>
            <person name="Smith S.C."/>
            <person name="Bertin N."/>
            <person name="Liang C."/>
            <person name="Najar F.Z."/>
            <person name="Pratt L.H."/>
            <person name="Cordonnier-Pratt M.-M."/>
        </authorList>
    </citation>
    <scope>NUCLEOTIDE SEQUENCE</scope>
</reference>
<dbReference type="GO" id="GO:0016787">
    <property type="term" value="F:hydrolase activity"/>
    <property type="evidence" value="ECO:0007669"/>
    <property type="project" value="UniProtKB-KW"/>
</dbReference>
<dbReference type="SUPFAM" id="SSF56235">
    <property type="entry name" value="N-terminal nucleophile aminohydrolases (Ntn hydrolases)"/>
    <property type="match status" value="1"/>
</dbReference>